<keyword evidence="2" id="KW-1185">Reference proteome</keyword>
<organism evidence="1 2">
    <name type="scientific">Avena sativa</name>
    <name type="common">Oat</name>
    <dbReference type="NCBI Taxonomy" id="4498"/>
    <lineage>
        <taxon>Eukaryota</taxon>
        <taxon>Viridiplantae</taxon>
        <taxon>Streptophyta</taxon>
        <taxon>Embryophyta</taxon>
        <taxon>Tracheophyta</taxon>
        <taxon>Spermatophyta</taxon>
        <taxon>Magnoliopsida</taxon>
        <taxon>Liliopsida</taxon>
        <taxon>Poales</taxon>
        <taxon>Poaceae</taxon>
        <taxon>BOP clade</taxon>
        <taxon>Pooideae</taxon>
        <taxon>Poodae</taxon>
        <taxon>Poeae</taxon>
        <taxon>Poeae Chloroplast Group 1 (Aveneae type)</taxon>
        <taxon>Aveninae</taxon>
        <taxon>Avena</taxon>
    </lineage>
</organism>
<protein>
    <submittedName>
        <fullName evidence="1">Uncharacterized protein</fullName>
    </submittedName>
</protein>
<sequence>MSGRCKRVFKPLGHEPAEHPTHPSQLTHHHPAETAPLLYCFVPRQSRGDVCVMMPSPKQPAKLAMLLLLTLLLLCNQVGNVHGKTIHEISVDLQPLLDFKKGITNDPLGALNNWNTSIHFCWWSGVNCTTTQPFRVSSLNLTGHNLEGLISSSLGNLTFLNTLDLSYNNFLGGIPLLGNLKELQTLHLWSNQLRGIIPDALANCSNLVYLDLSSNHLEGAIPPKLDSLSNLLFLNLAVNNLTGTIPPNLGNITTLQKVYLDTNQLEGTIPDKLWQLPKMSALSLGRNRLSGEIPKTLYNLSSLQTLGLEYNMLGNVLPPNFGDIFPNLLWLTLNYNRFEGHIPASLGNVSLLGSIDLSFNNFTGPVPSTLGMLSELSFLNLQVNKLEARDSQGWEFLHSLKNCKILQTLGLAQNQLYGAIPNSIGDLSLNLQALSLSGNRLSGSVPPSIGNLHGLINLLLDFNNLTGTIDGWVERLTNLQGLNLEHNNFTGSIPYSLGHLTNLTKLSVASNALEGRIPISLGKISGLLELNLSHNNFQGIIPPEISNLRQLIKLDLSANKLTGKIPDALDQCTNLVNINLDANFLNGNIPISFGNLKSLDNLNLSHNNLSGTIPITLNGLLLLSKLDLSYNLFQGVIPVTGVFANATVVSLEGNVGLCGGVIDLHMPPCPAVSRGSETGYYLVRALIPLFGFMSLVMLTYIIITQKKISRRTNLFLLSFGKKFPRVSYKDLNQATGNFSQAKLLGRGSYGSVYRGKLTQAKIQVAIKVFDLDMKFADKSFVTECDVLRSIRHRNLLPILTACSTIDNNGDAFKALIYEYMPNGNLDTWLHGKFSGDSSKCLSLAQRASIAVGIADALAYLHHDCEIQIVHCDLKPTNILLDDDMNAYLGDFGIASLVGHSSSNTSIGLKGTIGYIAPEYAQSGQVSIHGDVYSFGIVLLEMLIGKRPTDPMFENELNLVNFAERNYPDQILQIIDARLQRECEGYIQANITMKNAVYECLLLLMQVALSCTRLIPRERMNIREVTNKLHSTSTSYIRATKREPYLQ</sequence>
<evidence type="ECO:0000313" key="1">
    <source>
        <dbReference type="EnsemblPlants" id="AVESA.00010b.r2.6DG1164480.1.CDS"/>
    </source>
</evidence>
<name>A0ACD5ZKR9_AVESA</name>
<dbReference type="Proteomes" id="UP001732700">
    <property type="component" value="Chromosome 6D"/>
</dbReference>
<reference evidence="1" key="2">
    <citation type="submission" date="2025-09" db="UniProtKB">
        <authorList>
            <consortium name="EnsemblPlants"/>
        </authorList>
    </citation>
    <scope>IDENTIFICATION</scope>
</reference>
<reference evidence="1" key="1">
    <citation type="submission" date="2021-05" db="EMBL/GenBank/DDBJ databases">
        <authorList>
            <person name="Scholz U."/>
            <person name="Mascher M."/>
            <person name="Fiebig A."/>
        </authorList>
    </citation>
    <scope>NUCLEOTIDE SEQUENCE [LARGE SCALE GENOMIC DNA]</scope>
</reference>
<evidence type="ECO:0000313" key="2">
    <source>
        <dbReference type="Proteomes" id="UP001732700"/>
    </source>
</evidence>
<dbReference type="EnsemblPlants" id="AVESA.00010b.r2.6DG1164480.1">
    <property type="protein sequence ID" value="AVESA.00010b.r2.6DG1164480.1.CDS"/>
    <property type="gene ID" value="AVESA.00010b.r2.6DG1164480"/>
</dbReference>
<accession>A0ACD5ZKR9</accession>
<proteinExistence type="predicted"/>